<protein>
    <submittedName>
        <fullName evidence="1">Uncharacterized protein</fullName>
    </submittedName>
</protein>
<name>A0A0D2GX16_9EURO</name>
<dbReference type="GeneID" id="25308823"/>
<dbReference type="OrthoDB" id="2096480at2759"/>
<evidence type="ECO:0000313" key="2">
    <source>
        <dbReference type="Proteomes" id="UP000053029"/>
    </source>
</evidence>
<gene>
    <name evidence="1" type="ORF">Z517_09333</name>
</gene>
<reference evidence="1 2" key="1">
    <citation type="submission" date="2015-01" db="EMBL/GenBank/DDBJ databases">
        <title>The Genome Sequence of Fonsecaea pedrosoi CBS 271.37.</title>
        <authorList>
            <consortium name="The Broad Institute Genomics Platform"/>
            <person name="Cuomo C."/>
            <person name="de Hoog S."/>
            <person name="Gorbushina A."/>
            <person name="Stielow B."/>
            <person name="Teixiera M."/>
            <person name="Abouelleil A."/>
            <person name="Chapman S.B."/>
            <person name="Priest M."/>
            <person name="Young S.K."/>
            <person name="Wortman J."/>
            <person name="Nusbaum C."/>
            <person name="Birren B."/>
        </authorList>
    </citation>
    <scope>NUCLEOTIDE SEQUENCE [LARGE SCALE GENOMIC DNA]</scope>
    <source>
        <strain evidence="1 2">CBS 271.37</strain>
    </source>
</reference>
<dbReference type="Proteomes" id="UP000053029">
    <property type="component" value="Unassembled WGS sequence"/>
</dbReference>
<keyword evidence="2" id="KW-1185">Reference proteome</keyword>
<dbReference type="VEuPathDB" id="FungiDB:Z517_09333"/>
<proteinExistence type="predicted"/>
<accession>A0A0D2GX16</accession>
<dbReference type="HOGENOM" id="CLU_2184006_0_0_1"/>
<sequence length="109" mass="12336">MTTPWDFRSPSASARSILASLRGGWRTGQNPREAHYALSAVYELHRAGVLDDVKAQGIHPNAVYWRHPDGTFIASIRSRFDMEFPMDCLPLDQLDILPLRHPPAQPENE</sequence>
<dbReference type="STRING" id="1442368.A0A0D2GX16"/>
<dbReference type="RefSeq" id="XP_013280697.1">
    <property type="nucleotide sequence ID" value="XM_013425243.1"/>
</dbReference>
<dbReference type="EMBL" id="KN846974">
    <property type="protein sequence ID" value="KIW76889.1"/>
    <property type="molecule type" value="Genomic_DNA"/>
</dbReference>
<dbReference type="AlphaFoldDB" id="A0A0D2GX16"/>
<evidence type="ECO:0000313" key="1">
    <source>
        <dbReference type="EMBL" id="KIW76889.1"/>
    </source>
</evidence>
<organism evidence="1 2">
    <name type="scientific">Fonsecaea pedrosoi CBS 271.37</name>
    <dbReference type="NCBI Taxonomy" id="1442368"/>
    <lineage>
        <taxon>Eukaryota</taxon>
        <taxon>Fungi</taxon>
        <taxon>Dikarya</taxon>
        <taxon>Ascomycota</taxon>
        <taxon>Pezizomycotina</taxon>
        <taxon>Eurotiomycetes</taxon>
        <taxon>Chaetothyriomycetidae</taxon>
        <taxon>Chaetothyriales</taxon>
        <taxon>Herpotrichiellaceae</taxon>
        <taxon>Fonsecaea</taxon>
    </lineage>
</organism>